<gene>
    <name evidence="1" type="ORF">HNQ65_000072</name>
</gene>
<evidence type="ECO:0000313" key="2">
    <source>
        <dbReference type="Proteomes" id="UP000590740"/>
    </source>
</evidence>
<dbReference type="AlphaFoldDB" id="A0A7W7Y6I2"/>
<evidence type="ECO:0000313" key="1">
    <source>
        <dbReference type="EMBL" id="MBB5030518.1"/>
    </source>
</evidence>
<dbReference type="Proteomes" id="UP000590740">
    <property type="component" value="Unassembled WGS sequence"/>
</dbReference>
<protein>
    <submittedName>
        <fullName evidence="1">Uncharacterized protein</fullName>
    </submittedName>
</protein>
<proteinExistence type="predicted"/>
<accession>A0A7W7Y6I2</accession>
<keyword evidence="2" id="KW-1185">Reference proteome</keyword>
<sequence>MLNTADLASDASDATRVNSGLNSYTVFLKGSKN</sequence>
<organism evidence="1 2">
    <name type="scientific">Prosthecobacter vanneervenii</name>
    <dbReference type="NCBI Taxonomy" id="48466"/>
    <lineage>
        <taxon>Bacteria</taxon>
        <taxon>Pseudomonadati</taxon>
        <taxon>Verrucomicrobiota</taxon>
        <taxon>Verrucomicrobiia</taxon>
        <taxon>Verrucomicrobiales</taxon>
        <taxon>Verrucomicrobiaceae</taxon>
        <taxon>Prosthecobacter</taxon>
    </lineage>
</organism>
<name>A0A7W7Y6I2_9BACT</name>
<dbReference type="EMBL" id="JACHIG010000001">
    <property type="protein sequence ID" value="MBB5030518.1"/>
    <property type="molecule type" value="Genomic_DNA"/>
</dbReference>
<reference evidence="1 2" key="1">
    <citation type="submission" date="2020-08" db="EMBL/GenBank/DDBJ databases">
        <title>Genomic Encyclopedia of Type Strains, Phase IV (KMG-IV): sequencing the most valuable type-strain genomes for metagenomic binning, comparative biology and taxonomic classification.</title>
        <authorList>
            <person name="Goeker M."/>
        </authorList>
    </citation>
    <scope>NUCLEOTIDE SEQUENCE [LARGE SCALE GENOMIC DNA]</scope>
    <source>
        <strain evidence="1 2">DSM 12252</strain>
    </source>
</reference>
<comment type="caution">
    <text evidence="1">The sequence shown here is derived from an EMBL/GenBank/DDBJ whole genome shotgun (WGS) entry which is preliminary data.</text>
</comment>